<dbReference type="EMBL" id="UZAN01039761">
    <property type="protein sequence ID" value="VDP67079.1"/>
    <property type="molecule type" value="Genomic_DNA"/>
</dbReference>
<protein>
    <submittedName>
        <fullName evidence="4">Transmembrane protein</fullName>
    </submittedName>
</protein>
<name>A0A183A6S2_9TREM</name>
<gene>
    <name evidence="2" type="ORF">ECPE_LOCUS2657</name>
</gene>
<dbReference type="WBParaSite" id="ECPE_0000266001-mRNA-1">
    <property type="protein sequence ID" value="ECPE_0000266001-mRNA-1"/>
    <property type="gene ID" value="ECPE_0000266001"/>
</dbReference>
<reference evidence="4" key="1">
    <citation type="submission" date="2016-06" db="UniProtKB">
        <authorList>
            <consortium name="WormBaseParasite"/>
        </authorList>
    </citation>
    <scope>IDENTIFICATION</scope>
</reference>
<dbReference type="OrthoDB" id="10588450at2759"/>
<keyword evidence="1" id="KW-0472">Membrane</keyword>
<keyword evidence="1" id="KW-1133">Transmembrane helix</keyword>
<keyword evidence="3" id="KW-1185">Reference proteome</keyword>
<reference evidence="2 3" key="2">
    <citation type="submission" date="2018-11" db="EMBL/GenBank/DDBJ databases">
        <authorList>
            <consortium name="Pathogen Informatics"/>
        </authorList>
    </citation>
    <scope>NUCLEOTIDE SEQUENCE [LARGE SCALE GENOMIC DNA]</scope>
    <source>
        <strain evidence="2 3">Egypt</strain>
    </source>
</reference>
<organism evidence="4">
    <name type="scientific">Echinostoma caproni</name>
    <dbReference type="NCBI Taxonomy" id="27848"/>
    <lineage>
        <taxon>Eukaryota</taxon>
        <taxon>Metazoa</taxon>
        <taxon>Spiralia</taxon>
        <taxon>Lophotrochozoa</taxon>
        <taxon>Platyhelminthes</taxon>
        <taxon>Trematoda</taxon>
        <taxon>Digenea</taxon>
        <taxon>Plagiorchiida</taxon>
        <taxon>Echinostomata</taxon>
        <taxon>Echinostomatoidea</taxon>
        <taxon>Echinostomatidae</taxon>
        <taxon>Echinostoma</taxon>
    </lineage>
</organism>
<keyword evidence="1" id="KW-0812">Transmembrane</keyword>
<evidence type="ECO:0000313" key="2">
    <source>
        <dbReference type="EMBL" id="VDP67079.1"/>
    </source>
</evidence>
<dbReference type="AlphaFoldDB" id="A0A183A6S2"/>
<evidence type="ECO:0000313" key="4">
    <source>
        <dbReference type="WBParaSite" id="ECPE_0000266001-mRNA-1"/>
    </source>
</evidence>
<proteinExistence type="predicted"/>
<evidence type="ECO:0000256" key="1">
    <source>
        <dbReference type="SAM" id="Phobius"/>
    </source>
</evidence>
<accession>A0A183A6S2</accession>
<evidence type="ECO:0000313" key="3">
    <source>
        <dbReference type="Proteomes" id="UP000272942"/>
    </source>
</evidence>
<dbReference type="Proteomes" id="UP000272942">
    <property type="component" value="Unassembled WGS sequence"/>
</dbReference>
<feature type="transmembrane region" description="Helical" evidence="1">
    <location>
        <begin position="43"/>
        <end position="62"/>
    </location>
</feature>
<sequence>MHVICSASSVNHSVYVGKEFTKYSYIKPEQDIHPLVHVQHRSIYVTLAGAVLFVIFLCTTLVSATRSSMDYEPEFDYYPEYGYEPSAFSFDGRGGLARFGKPWPRGAFVKRGQFLRLG</sequence>